<feature type="transmembrane region" description="Helical" evidence="1">
    <location>
        <begin position="267"/>
        <end position="293"/>
    </location>
</feature>
<dbReference type="Proteomes" id="UP000653358">
    <property type="component" value="Unassembled WGS sequence"/>
</dbReference>
<feature type="transmembrane region" description="Helical" evidence="1">
    <location>
        <begin position="232"/>
        <end position="255"/>
    </location>
</feature>
<keyword evidence="1" id="KW-0472">Membrane</keyword>
<keyword evidence="1" id="KW-1133">Transmembrane helix</keyword>
<dbReference type="Pfam" id="PF00535">
    <property type="entry name" value="Glycos_transf_2"/>
    <property type="match status" value="1"/>
</dbReference>
<keyword evidence="4" id="KW-1185">Reference proteome</keyword>
<protein>
    <submittedName>
        <fullName evidence="3">Glycosyltransferase</fullName>
    </submittedName>
</protein>
<evidence type="ECO:0000256" key="1">
    <source>
        <dbReference type="SAM" id="Phobius"/>
    </source>
</evidence>
<evidence type="ECO:0000313" key="3">
    <source>
        <dbReference type="EMBL" id="MBC3797793.1"/>
    </source>
</evidence>
<dbReference type="InterPro" id="IPR029044">
    <property type="entry name" value="Nucleotide-diphossugar_trans"/>
</dbReference>
<proteinExistence type="predicted"/>
<comment type="caution">
    <text evidence="3">The sequence shown here is derived from an EMBL/GenBank/DDBJ whole genome shotgun (WGS) entry which is preliminary data.</text>
</comment>
<name>A0ABR6WMQ1_9FIRM</name>
<dbReference type="InterPro" id="IPR001173">
    <property type="entry name" value="Glyco_trans_2-like"/>
</dbReference>
<dbReference type="PANTHER" id="PTHR48090">
    <property type="entry name" value="UNDECAPRENYL-PHOSPHATE 4-DEOXY-4-FORMAMIDO-L-ARABINOSE TRANSFERASE-RELATED"/>
    <property type="match status" value="1"/>
</dbReference>
<organism evidence="3 4">
    <name type="scientific">Acetobacterium tundrae</name>
    <dbReference type="NCBI Taxonomy" id="132932"/>
    <lineage>
        <taxon>Bacteria</taxon>
        <taxon>Bacillati</taxon>
        <taxon>Bacillota</taxon>
        <taxon>Clostridia</taxon>
        <taxon>Eubacteriales</taxon>
        <taxon>Eubacteriaceae</taxon>
        <taxon>Acetobacterium</taxon>
    </lineage>
</organism>
<gene>
    <name evidence="3" type="ORF">GH807_12135</name>
</gene>
<dbReference type="InterPro" id="IPR050256">
    <property type="entry name" value="Glycosyltransferase_2"/>
</dbReference>
<keyword evidence="1" id="KW-0812">Transmembrane</keyword>
<dbReference type="EMBL" id="WJBB01000015">
    <property type="protein sequence ID" value="MBC3797793.1"/>
    <property type="molecule type" value="Genomic_DNA"/>
</dbReference>
<reference evidence="3 4" key="1">
    <citation type="journal article" date="2020" name="mSystems">
        <title>Defining Genomic and Predicted Metabolic Features of the Acetobacterium Genus.</title>
        <authorList>
            <person name="Ross D.E."/>
            <person name="Marshall C.W."/>
            <person name="Gulliver D."/>
            <person name="May H.D."/>
            <person name="Norman R.S."/>
        </authorList>
    </citation>
    <scope>NUCLEOTIDE SEQUENCE [LARGE SCALE GENOMIC DNA]</scope>
    <source>
        <strain evidence="3 4">DSM 9173</strain>
    </source>
</reference>
<evidence type="ECO:0000313" key="4">
    <source>
        <dbReference type="Proteomes" id="UP000653358"/>
    </source>
</evidence>
<accession>A0ABR6WMQ1</accession>
<dbReference type="CDD" id="cd04187">
    <property type="entry name" value="DPM1_like_bac"/>
    <property type="match status" value="1"/>
</dbReference>
<feature type="domain" description="Glycosyltransferase 2-like" evidence="2">
    <location>
        <begin position="7"/>
        <end position="172"/>
    </location>
</feature>
<dbReference type="PANTHER" id="PTHR48090:SF8">
    <property type="entry name" value="GLYCOSYLTRANSFERASE CSBB-RELATED"/>
    <property type="match status" value="1"/>
</dbReference>
<dbReference type="Gene3D" id="3.90.550.10">
    <property type="entry name" value="Spore Coat Polysaccharide Biosynthesis Protein SpsA, Chain A"/>
    <property type="match status" value="1"/>
</dbReference>
<evidence type="ECO:0000259" key="2">
    <source>
        <dbReference type="Pfam" id="PF00535"/>
    </source>
</evidence>
<dbReference type="SUPFAM" id="SSF53448">
    <property type="entry name" value="Nucleotide-diphospho-sugar transferases"/>
    <property type="match status" value="1"/>
</dbReference>
<dbReference type="RefSeq" id="WP_148604866.1">
    <property type="nucleotide sequence ID" value="NZ_RXYB01000016.1"/>
</dbReference>
<sequence length="311" mass="35713">MDKEKISLVIPCYCEEEVIPIFYKTLIEKVISQLSEIDFEILFVDDGSKDETLKMIKNLSKADNRIKYISFSRNFGKEAAIFAGLKHATGNYVGIMDVDLQDPPELIVSMYEMLKSEEYDCVAARRGTRNGEPHIRSFCSRRFYKIINKISQMEIVDGARDFRLMKRSMVDAVLEVQEYNRFSKGIFEWVGFNTKWITYKNIERAAGKTKFSFWKLFIYSLEGIVGFSTAPLAIASVTGLIFCGFSFIAIVGIIIRQIFWQGSAFGWPSLVCIIFFSSGIQLFCTGILGQYLARTYLETKKRPIFIIKEKN</sequence>